<accession>A0A2M4CCE6</accession>
<feature type="chain" id="PRO_5014941237" evidence="1">
    <location>
        <begin position="25"/>
        <end position="76"/>
    </location>
</feature>
<protein>
    <submittedName>
        <fullName evidence="2">Putative secreted protein</fullName>
    </submittedName>
</protein>
<organism evidence="2">
    <name type="scientific">Anopheles marajoara</name>
    <dbReference type="NCBI Taxonomy" id="58244"/>
    <lineage>
        <taxon>Eukaryota</taxon>
        <taxon>Metazoa</taxon>
        <taxon>Ecdysozoa</taxon>
        <taxon>Arthropoda</taxon>
        <taxon>Hexapoda</taxon>
        <taxon>Insecta</taxon>
        <taxon>Pterygota</taxon>
        <taxon>Neoptera</taxon>
        <taxon>Endopterygota</taxon>
        <taxon>Diptera</taxon>
        <taxon>Nematocera</taxon>
        <taxon>Culicoidea</taxon>
        <taxon>Culicidae</taxon>
        <taxon>Anophelinae</taxon>
        <taxon>Anopheles</taxon>
    </lineage>
</organism>
<name>A0A2M4CCE6_9DIPT</name>
<evidence type="ECO:0000256" key="1">
    <source>
        <dbReference type="SAM" id="SignalP"/>
    </source>
</evidence>
<reference evidence="2" key="1">
    <citation type="submission" date="2018-01" db="EMBL/GenBank/DDBJ databases">
        <title>An insight into the sialome of Amazonian anophelines.</title>
        <authorList>
            <person name="Ribeiro J.M."/>
            <person name="Scarpassa V."/>
            <person name="Calvo E."/>
        </authorList>
    </citation>
    <scope>NUCLEOTIDE SEQUENCE</scope>
    <source>
        <tissue evidence="2">Salivary glands</tissue>
    </source>
</reference>
<dbReference type="EMBL" id="GGFJ01013856">
    <property type="protein sequence ID" value="MBW62997.1"/>
    <property type="molecule type" value="Transcribed_RNA"/>
</dbReference>
<feature type="signal peptide" evidence="1">
    <location>
        <begin position="1"/>
        <end position="24"/>
    </location>
</feature>
<proteinExistence type="predicted"/>
<dbReference type="AlphaFoldDB" id="A0A2M4CCE6"/>
<sequence length="76" mass="9042">MWRKTISPHVFLPLPCFLRVTAKAKVFHTDNGGEDRTTFSTATHPILFYMARPIEQFRSIPFNRDHFFRPYRATTR</sequence>
<keyword evidence="1" id="KW-0732">Signal</keyword>
<evidence type="ECO:0000313" key="2">
    <source>
        <dbReference type="EMBL" id="MBW62997.1"/>
    </source>
</evidence>